<name>A0AAV3PB95_LITER</name>
<accession>A0AAV3PB95</accession>
<evidence type="ECO:0000313" key="1">
    <source>
        <dbReference type="EMBL" id="GAA0148337.1"/>
    </source>
</evidence>
<reference evidence="1 2" key="1">
    <citation type="submission" date="2024-01" db="EMBL/GenBank/DDBJ databases">
        <title>The complete chloroplast genome sequence of Lithospermum erythrorhizon: insights into the phylogenetic relationship among Boraginaceae species and the maternal lineages of purple gromwells.</title>
        <authorList>
            <person name="Okada T."/>
            <person name="Watanabe K."/>
        </authorList>
    </citation>
    <scope>NUCLEOTIDE SEQUENCE [LARGE SCALE GENOMIC DNA]</scope>
</reference>
<evidence type="ECO:0000313" key="2">
    <source>
        <dbReference type="Proteomes" id="UP001454036"/>
    </source>
</evidence>
<dbReference type="Proteomes" id="UP001454036">
    <property type="component" value="Unassembled WGS sequence"/>
</dbReference>
<proteinExistence type="predicted"/>
<organism evidence="1 2">
    <name type="scientific">Lithospermum erythrorhizon</name>
    <name type="common">Purple gromwell</name>
    <name type="synonym">Lithospermum officinale var. erythrorhizon</name>
    <dbReference type="NCBI Taxonomy" id="34254"/>
    <lineage>
        <taxon>Eukaryota</taxon>
        <taxon>Viridiplantae</taxon>
        <taxon>Streptophyta</taxon>
        <taxon>Embryophyta</taxon>
        <taxon>Tracheophyta</taxon>
        <taxon>Spermatophyta</taxon>
        <taxon>Magnoliopsida</taxon>
        <taxon>eudicotyledons</taxon>
        <taxon>Gunneridae</taxon>
        <taxon>Pentapetalae</taxon>
        <taxon>asterids</taxon>
        <taxon>lamiids</taxon>
        <taxon>Boraginales</taxon>
        <taxon>Boraginaceae</taxon>
        <taxon>Boraginoideae</taxon>
        <taxon>Lithospermeae</taxon>
        <taxon>Lithospermum</taxon>
    </lineage>
</organism>
<dbReference type="AlphaFoldDB" id="A0AAV3PB95"/>
<comment type="caution">
    <text evidence="1">The sequence shown here is derived from an EMBL/GenBank/DDBJ whole genome shotgun (WGS) entry which is preliminary data.</text>
</comment>
<protein>
    <submittedName>
        <fullName evidence="1">Uncharacterized protein</fullName>
    </submittedName>
</protein>
<keyword evidence="2" id="KW-1185">Reference proteome</keyword>
<gene>
    <name evidence="1" type="ORF">LIER_42994</name>
</gene>
<sequence length="130" mass="15327">MSPYRLVYGKTCHLPVELEHKPHWAVKALNFDLKDAGEKWLMDMNELDEIRLGAYENPKIYKERTKVAHDKRILHREFEVGDQVMLFISRLRLFPGTRTFKVNGERLKHYFGDLAERAKMVVMLCAPPIE</sequence>
<dbReference type="EMBL" id="BAABME010032115">
    <property type="protein sequence ID" value="GAA0148337.1"/>
    <property type="molecule type" value="Genomic_DNA"/>
</dbReference>